<evidence type="ECO:0000313" key="2">
    <source>
        <dbReference type="EMBL" id="POM64603.1"/>
    </source>
</evidence>
<dbReference type="OrthoDB" id="115694at2759"/>
<dbReference type="PANTHER" id="PTHR46068:SF1">
    <property type="entry name" value="TRANSPOSASE IS30-LIKE HTH DOMAIN-CONTAINING PROTEIN"/>
    <property type="match status" value="1"/>
</dbReference>
<dbReference type="Proteomes" id="UP000237271">
    <property type="component" value="Unassembled WGS sequence"/>
</dbReference>
<evidence type="ECO:0000259" key="1">
    <source>
        <dbReference type="Pfam" id="PF13358"/>
    </source>
</evidence>
<dbReference type="EMBL" id="NCKW01011073">
    <property type="protein sequence ID" value="POM64603.1"/>
    <property type="molecule type" value="Genomic_DNA"/>
</dbReference>
<protein>
    <submittedName>
        <fullName evidence="2">Transposase</fullName>
    </submittedName>
</protein>
<evidence type="ECO:0000313" key="3">
    <source>
        <dbReference type="Proteomes" id="UP000237271"/>
    </source>
</evidence>
<proteinExistence type="predicted"/>
<name>A0A2P4XGD4_9STRA</name>
<dbReference type="Gene3D" id="3.30.420.10">
    <property type="entry name" value="Ribonuclease H-like superfamily/Ribonuclease H"/>
    <property type="match status" value="1"/>
</dbReference>
<accession>A0A2P4XGD4</accession>
<organism evidence="2 3">
    <name type="scientific">Phytophthora palmivora</name>
    <dbReference type="NCBI Taxonomy" id="4796"/>
    <lineage>
        <taxon>Eukaryota</taxon>
        <taxon>Sar</taxon>
        <taxon>Stramenopiles</taxon>
        <taxon>Oomycota</taxon>
        <taxon>Peronosporomycetes</taxon>
        <taxon>Peronosporales</taxon>
        <taxon>Peronosporaceae</taxon>
        <taxon>Phytophthora</taxon>
    </lineage>
</organism>
<gene>
    <name evidence="2" type="ORF">PHPALM_19851</name>
</gene>
<dbReference type="AlphaFoldDB" id="A0A2P4XGD4"/>
<dbReference type="PANTHER" id="PTHR46068">
    <property type="entry name" value="PROTEIN CBG27172"/>
    <property type="match status" value="1"/>
</dbReference>
<keyword evidence="3" id="KW-1185">Reference proteome</keyword>
<feature type="domain" description="Tc1-like transposase DDE" evidence="1">
    <location>
        <begin position="12"/>
        <end position="136"/>
    </location>
</feature>
<dbReference type="Pfam" id="PF13358">
    <property type="entry name" value="DDE_3"/>
    <property type="match status" value="1"/>
</dbReference>
<dbReference type="GO" id="GO:0003676">
    <property type="term" value="F:nucleic acid binding"/>
    <property type="evidence" value="ECO:0007669"/>
    <property type="project" value="InterPro"/>
</dbReference>
<dbReference type="InterPro" id="IPR036397">
    <property type="entry name" value="RNaseH_sf"/>
</dbReference>
<reference evidence="2 3" key="1">
    <citation type="journal article" date="2017" name="Genome Biol. Evol.">
        <title>Phytophthora megakarya and P. palmivora, closely related causal agents of cacao black pod rot, underwent increases in genome sizes and gene numbers by different mechanisms.</title>
        <authorList>
            <person name="Ali S.S."/>
            <person name="Shao J."/>
            <person name="Lary D.J."/>
            <person name="Kronmiller B."/>
            <person name="Shen D."/>
            <person name="Strem M.D."/>
            <person name="Amoako-Attah I."/>
            <person name="Akrofi A.Y."/>
            <person name="Begoude B.A."/>
            <person name="Ten Hoopen G.M."/>
            <person name="Coulibaly K."/>
            <person name="Kebe B.I."/>
            <person name="Melnick R.L."/>
            <person name="Guiltinan M.J."/>
            <person name="Tyler B.M."/>
            <person name="Meinhardt L.W."/>
            <person name="Bailey B.A."/>
        </authorList>
    </citation>
    <scope>NUCLEOTIDE SEQUENCE [LARGE SCALE GENOMIC DNA]</scope>
    <source>
        <strain evidence="3">sbr112.9</strain>
    </source>
</reference>
<dbReference type="InterPro" id="IPR038717">
    <property type="entry name" value="Tc1-like_DDE_dom"/>
</dbReference>
<comment type="caution">
    <text evidence="2">The sequence shown here is derived from an EMBL/GenBank/DDBJ whole genome shotgun (WGS) entry which is preliminary data.</text>
</comment>
<sequence length="256" mass="28957">MSVWRRPHEAFDARCVIPTYKSSRKSLMVWSSITAEGVGTLHFCEESVTGDYYRRMLRQEIPTTKAFMGLTGETLFVHDNAPAHTAKLTAGCLRELKLISLGHPPQSPDLNPIENVWFIMKKELQKNPATSIDDLKVKLLDIWTSIDDDVVRKCVLSMPKRLKAVLASKGGADFAHPLYIWTTICRDTPRQDSQLLVEDMNAFVIVKSHMLACNLRALTRSLKMRYELLECSSEPCKAATPCDACLRKEKCILVMI</sequence>